<dbReference type="InterPro" id="IPR016187">
    <property type="entry name" value="CTDL_fold"/>
</dbReference>
<feature type="domain" description="Sulfatase-modifying factor enzyme-like" evidence="1">
    <location>
        <begin position="1"/>
        <end position="143"/>
    </location>
</feature>
<keyword evidence="2" id="KW-0418">Kinase</keyword>
<name>A0A1H6F6G0_9GAMM</name>
<dbReference type="EMBL" id="FMSV02000407">
    <property type="protein sequence ID" value="SEH05989.1"/>
    <property type="molecule type" value="Genomic_DNA"/>
</dbReference>
<reference evidence="2 4" key="1">
    <citation type="submission" date="2016-10" db="EMBL/GenBank/DDBJ databases">
        <authorList>
            <person name="de Groot N.N."/>
        </authorList>
    </citation>
    <scope>NUCLEOTIDE SEQUENCE [LARGE SCALE GENOMIC DNA]</scope>
    <source>
        <strain evidence="2">MBHS1</strain>
    </source>
</reference>
<dbReference type="GO" id="GO:0004674">
    <property type="term" value="F:protein serine/threonine kinase activity"/>
    <property type="evidence" value="ECO:0007669"/>
    <property type="project" value="UniProtKB-EC"/>
</dbReference>
<keyword evidence="4" id="KW-1185">Reference proteome</keyword>
<dbReference type="InterPro" id="IPR005532">
    <property type="entry name" value="SUMF_dom"/>
</dbReference>
<protein>
    <submittedName>
        <fullName evidence="2">Serine/threonine-protein kinase pkn1</fullName>
        <ecNumber evidence="2">2.7.11.1</ecNumber>
    </submittedName>
</protein>
<dbReference type="InterPro" id="IPR051043">
    <property type="entry name" value="Sulfatase_Mod_Factor_Kinase"/>
</dbReference>
<dbReference type="InterPro" id="IPR042095">
    <property type="entry name" value="SUMF_sf"/>
</dbReference>
<proteinExistence type="predicted"/>
<dbReference type="SUPFAM" id="SSF56436">
    <property type="entry name" value="C-type lectin-like"/>
    <property type="match status" value="1"/>
</dbReference>
<evidence type="ECO:0000313" key="3">
    <source>
        <dbReference type="EMBL" id="SEH05989.1"/>
    </source>
</evidence>
<dbReference type="GO" id="GO:0120147">
    <property type="term" value="F:formylglycine-generating oxidase activity"/>
    <property type="evidence" value="ECO:0007669"/>
    <property type="project" value="TreeGrafter"/>
</dbReference>
<keyword evidence="2" id="KW-0808">Transferase</keyword>
<accession>A0A1H6F6G0</accession>
<evidence type="ECO:0000259" key="1">
    <source>
        <dbReference type="Pfam" id="PF03781"/>
    </source>
</evidence>
<gene>
    <name evidence="2" type="primary">pkn1_1</name>
    <name evidence="3" type="synonym">pkn1_2</name>
    <name evidence="2" type="ORF">MBHS_01595</name>
    <name evidence="3" type="ORF">MBHS_01844</name>
</gene>
<dbReference type="PANTHER" id="PTHR23150">
    <property type="entry name" value="SULFATASE MODIFYING FACTOR 1, 2"/>
    <property type="match status" value="1"/>
</dbReference>
<dbReference type="Pfam" id="PF03781">
    <property type="entry name" value="FGE-sulfatase"/>
    <property type="match status" value="1"/>
</dbReference>
<evidence type="ECO:0000313" key="2">
    <source>
        <dbReference type="EMBL" id="SEH05740.1"/>
    </source>
</evidence>
<sequence>MAYCAWLTAQTGQSYTLPSEAQWEYACRAGSDMAYCFGDDEQQLKDYAWYADNADGQTHPVGEKQPNAWGLYDMHGNVWEWCLDRWHDSYKDAPVDGLAWEAGQDNDRLLRGGSWYSGSRGCRSAYRYFSVSGSSYRGFRVVRLVAPRT</sequence>
<organism evidence="2 4">
    <name type="scientific">Candidatus Venteria ishoeyi</name>
    <dbReference type="NCBI Taxonomy" id="1899563"/>
    <lineage>
        <taxon>Bacteria</taxon>
        <taxon>Pseudomonadati</taxon>
        <taxon>Pseudomonadota</taxon>
        <taxon>Gammaproteobacteria</taxon>
        <taxon>Thiotrichales</taxon>
        <taxon>Thiotrichaceae</taxon>
        <taxon>Venteria</taxon>
    </lineage>
</organism>
<evidence type="ECO:0000313" key="4">
    <source>
        <dbReference type="Proteomes" id="UP000236724"/>
    </source>
</evidence>
<dbReference type="PANTHER" id="PTHR23150:SF19">
    <property type="entry name" value="FORMYLGLYCINE-GENERATING ENZYME"/>
    <property type="match status" value="1"/>
</dbReference>
<dbReference type="EC" id="2.7.11.1" evidence="2"/>
<dbReference type="Gene3D" id="3.90.1580.10">
    <property type="entry name" value="paralog of FGE (formylglycine-generating enzyme)"/>
    <property type="match status" value="1"/>
</dbReference>
<dbReference type="AlphaFoldDB" id="A0A1H6F6G0"/>
<dbReference type="Proteomes" id="UP000236724">
    <property type="component" value="Unassembled WGS sequence"/>
</dbReference>
<dbReference type="EMBL" id="FMSV02000376">
    <property type="protein sequence ID" value="SEH05740.1"/>
    <property type="molecule type" value="Genomic_DNA"/>
</dbReference>